<dbReference type="Proteomes" id="UP000835792">
    <property type="component" value="Unassembled WGS sequence"/>
</dbReference>
<dbReference type="Proteomes" id="UP000255286">
    <property type="component" value="Unassembled WGS sequence"/>
</dbReference>
<accession>A0A9Q8EAL2</accession>
<organism evidence="4 5">
    <name type="scientific">Citrobacter youngae</name>
    <dbReference type="NCBI Taxonomy" id="133448"/>
    <lineage>
        <taxon>Bacteria</taxon>
        <taxon>Pseudomonadati</taxon>
        <taxon>Pseudomonadota</taxon>
        <taxon>Gammaproteobacteria</taxon>
        <taxon>Enterobacterales</taxon>
        <taxon>Enterobacteriaceae</taxon>
        <taxon>Citrobacter</taxon>
        <taxon>Citrobacter freundii complex</taxon>
    </lineage>
</organism>
<keyword evidence="6" id="KW-1185">Reference proteome</keyword>
<feature type="domain" description="Fe/B12 periplasmic-binding" evidence="2">
    <location>
        <begin position="54"/>
        <end position="335"/>
    </location>
</feature>
<dbReference type="Gene3D" id="3.40.50.1980">
    <property type="entry name" value="Nitrogenase molybdenum iron protein domain"/>
    <property type="match status" value="2"/>
</dbReference>
<reference evidence="4 5" key="1">
    <citation type="submission" date="2018-06" db="EMBL/GenBank/DDBJ databases">
        <authorList>
            <consortium name="Pathogen Informatics"/>
            <person name="Doyle S."/>
        </authorList>
    </citation>
    <scope>NUCLEOTIDE SEQUENCE [LARGE SCALE GENOMIC DNA]</scope>
    <source>
        <strain evidence="4 5">NCTC8782</strain>
    </source>
</reference>
<dbReference type="CDD" id="cd01142">
    <property type="entry name" value="TroA_e"/>
    <property type="match status" value="1"/>
</dbReference>
<evidence type="ECO:0000313" key="6">
    <source>
        <dbReference type="Proteomes" id="UP000835792"/>
    </source>
</evidence>
<dbReference type="InterPro" id="IPR050902">
    <property type="entry name" value="ABC_Transporter_SBP"/>
</dbReference>
<proteinExistence type="predicted"/>
<name>A0A9Q8EAL2_9ENTR</name>
<feature type="chain" id="PRO_5040181539" evidence="1">
    <location>
        <begin position="35"/>
        <end position="363"/>
    </location>
</feature>
<reference evidence="3" key="2">
    <citation type="submission" date="2020-05" db="EMBL/GenBank/DDBJ databases">
        <authorList>
            <person name="Delgado-Blas J."/>
        </authorList>
    </citation>
    <scope>NUCLEOTIDE SEQUENCE</scope>
    <source>
        <strain evidence="3">BB1468</strain>
    </source>
</reference>
<dbReference type="PROSITE" id="PS50983">
    <property type="entry name" value="FE_B12_PBP"/>
    <property type="match status" value="1"/>
</dbReference>
<comment type="caution">
    <text evidence="4">The sequence shown here is derived from an EMBL/GenBank/DDBJ whole genome shotgun (WGS) entry which is preliminary data.</text>
</comment>
<evidence type="ECO:0000259" key="2">
    <source>
        <dbReference type="PROSITE" id="PS50983"/>
    </source>
</evidence>
<evidence type="ECO:0000256" key="1">
    <source>
        <dbReference type="SAM" id="SignalP"/>
    </source>
</evidence>
<dbReference type="AlphaFoldDB" id="A0A9Q8EAL2"/>
<dbReference type="EMBL" id="UIGT01000001">
    <property type="protein sequence ID" value="SUX81456.1"/>
    <property type="molecule type" value="Genomic_DNA"/>
</dbReference>
<dbReference type="PANTHER" id="PTHR30535">
    <property type="entry name" value="VITAMIN B12-BINDING PROTEIN"/>
    <property type="match status" value="1"/>
</dbReference>
<keyword evidence="1" id="KW-0732">Signal</keyword>
<evidence type="ECO:0000313" key="5">
    <source>
        <dbReference type="Proteomes" id="UP000255286"/>
    </source>
</evidence>
<dbReference type="EMBL" id="CAHPRB010000015">
    <property type="protein sequence ID" value="CAB5595649.1"/>
    <property type="molecule type" value="Genomic_DNA"/>
</dbReference>
<dbReference type="InterPro" id="IPR002491">
    <property type="entry name" value="ABC_transptr_periplasmic_BD"/>
</dbReference>
<gene>
    <name evidence="3" type="ORF">GHA_03850</name>
    <name evidence="4" type="ORF">NCTC8782_04084</name>
</gene>
<dbReference type="PANTHER" id="PTHR30535:SF34">
    <property type="entry name" value="MOLYBDATE-BINDING PROTEIN MOLA"/>
    <property type="match status" value="1"/>
</dbReference>
<dbReference type="Pfam" id="PF01497">
    <property type="entry name" value="Peripla_BP_2"/>
    <property type="match status" value="1"/>
</dbReference>
<feature type="signal peptide" evidence="1">
    <location>
        <begin position="1"/>
        <end position="34"/>
    </location>
</feature>
<dbReference type="GO" id="GO:0071281">
    <property type="term" value="P:cellular response to iron ion"/>
    <property type="evidence" value="ECO:0007669"/>
    <property type="project" value="TreeGrafter"/>
</dbReference>
<sequence>MHIEFFPVQMVSMLTLRSFVLVCASMFFAFSAQADRTITDQLGRQVTIPDHVDKVVVLQHQTLNILVQLDAAQDIVGVMSSWKKQLGPEFARFMPTITTLPTPGDLTSVNIESLLAIHPQVVFVANYAPAEMIQQIQNAGIPVVAISLRQDIAGQQNKMNPTMADEEQVYNEGLKQGIRLIADVVGRKTQAETLINYVFTARAKFNAPVAAIPEAQKVRIYMANPDLMTYGSGKYTGLMMQHAGGLNVAAASVKGARQVALEQVLAWNPQVIFVQDRYPQVVKEIQNDPNWQGIDAVKNHRVWLMPEYAKAWGYPMPEALAIGELWMAKKLYPDAYKNVDVDAQAQDYYQRFYRVNWQSDAAK</sequence>
<dbReference type="SUPFAM" id="SSF53807">
    <property type="entry name" value="Helical backbone' metal receptor"/>
    <property type="match status" value="1"/>
</dbReference>
<protein>
    <submittedName>
        <fullName evidence="4">Iron-chelating periplasmic-binding protein</fullName>
    </submittedName>
    <submittedName>
        <fullName evidence="3">Iron-dicitrate transporter substrate-binding subunit</fullName>
    </submittedName>
</protein>
<evidence type="ECO:0000313" key="4">
    <source>
        <dbReference type="EMBL" id="SUX81456.1"/>
    </source>
</evidence>
<evidence type="ECO:0000313" key="3">
    <source>
        <dbReference type="EMBL" id="CAB5595649.1"/>
    </source>
</evidence>